<dbReference type="AlphaFoldDB" id="A0A6H5HR61"/>
<feature type="domain" description="Integrase catalytic" evidence="3">
    <location>
        <begin position="260"/>
        <end position="450"/>
    </location>
</feature>
<dbReference type="OrthoDB" id="411615at2759"/>
<keyword evidence="5" id="KW-1185">Reference proteome</keyword>
<dbReference type="GO" id="GO:0042575">
    <property type="term" value="C:DNA polymerase complex"/>
    <property type="evidence" value="ECO:0007669"/>
    <property type="project" value="UniProtKB-ARBA"/>
</dbReference>
<dbReference type="InterPro" id="IPR054722">
    <property type="entry name" value="PolX-like_BBD"/>
</dbReference>
<dbReference type="GO" id="GO:0071897">
    <property type="term" value="P:DNA biosynthetic process"/>
    <property type="evidence" value="ECO:0007669"/>
    <property type="project" value="UniProtKB-ARBA"/>
</dbReference>
<dbReference type="PANTHER" id="PTHR11439:SF467">
    <property type="entry name" value="INTEGRASE CATALYTIC DOMAIN-CONTAINING PROTEIN"/>
    <property type="match status" value="1"/>
</dbReference>
<dbReference type="InterPro" id="IPR013103">
    <property type="entry name" value="RVT_2"/>
</dbReference>
<dbReference type="GO" id="GO:0015074">
    <property type="term" value="P:DNA integration"/>
    <property type="evidence" value="ECO:0007669"/>
    <property type="project" value="InterPro"/>
</dbReference>
<dbReference type="Gene3D" id="3.30.420.10">
    <property type="entry name" value="Ribonuclease H-like superfamily/Ribonuclease H"/>
    <property type="match status" value="1"/>
</dbReference>
<gene>
    <name evidence="4" type="ORF">NTEN_LOCUS21296</name>
</gene>
<reference evidence="4 5" key="1">
    <citation type="submission" date="2020-02" db="EMBL/GenBank/DDBJ databases">
        <authorList>
            <person name="Ferguson B K."/>
        </authorList>
    </citation>
    <scope>NUCLEOTIDE SEQUENCE [LARGE SCALE GENOMIC DNA]</scope>
</reference>
<dbReference type="GO" id="GO:0003676">
    <property type="term" value="F:nucleic acid binding"/>
    <property type="evidence" value="ECO:0007669"/>
    <property type="project" value="InterPro"/>
</dbReference>
<dbReference type="Proteomes" id="UP000479000">
    <property type="component" value="Unassembled WGS sequence"/>
</dbReference>
<evidence type="ECO:0000259" key="3">
    <source>
        <dbReference type="PROSITE" id="PS50994"/>
    </source>
</evidence>
<dbReference type="EMBL" id="CADCXU010031076">
    <property type="protein sequence ID" value="CAB0017264.1"/>
    <property type="molecule type" value="Genomic_DNA"/>
</dbReference>
<evidence type="ECO:0000313" key="5">
    <source>
        <dbReference type="Proteomes" id="UP000479000"/>
    </source>
</evidence>
<proteinExistence type="predicted"/>
<dbReference type="InterPro" id="IPR057670">
    <property type="entry name" value="SH3_retrovirus"/>
</dbReference>
<dbReference type="SUPFAM" id="SSF53098">
    <property type="entry name" value="Ribonuclease H-like"/>
    <property type="match status" value="1"/>
</dbReference>
<dbReference type="InterPro" id="IPR012337">
    <property type="entry name" value="RNaseH-like_sf"/>
</dbReference>
<dbReference type="Pfam" id="PF14223">
    <property type="entry name" value="Retrotran_gag_2"/>
    <property type="match status" value="1"/>
</dbReference>
<feature type="region of interest" description="Disordered" evidence="2">
    <location>
        <begin position="514"/>
        <end position="549"/>
    </location>
</feature>
<sequence>MELTRVKVGLLSGKANWSIWKFKVSAVLRGIQDAMDIVEGRLTEPQEPPATATEEVKTAYRTELQKFRETDSNAMIVLTNNLSDEDILKIMRFSNARDVWLELHRLYDGSSEDKAFDLCHKFFSYQRQQGDDIASHTSKLKNLWNDLKQELKNDNEICDLPDIFLICKILGTLSDEYFSFKSSWMLMAKSDRTIESLTSQLCAHERALGEKQKDADNSEVLATGSSQKTVQKKKSKSGCKYCGNDNHVIKKCRKWIEDGRPPKPSARTSNPSKSGTVSNVVLLTETAAEVLSGTIDSENWYVDSGATSHITNRRDLFQSFEKFPEPHSVTTANGESVDAIGKGNIELDAIVNELLSDNGGEFDNANVRLILQQNGIRQRLTMPYTPEQNGCCERDHRTVVEAARSLMHAQGDIPQGLWAEMINTAAYILNRTGPSGIVDKSPFELWYGKKPSIKNLRIIGSICYAHVPKQLRKKLSKKAIKGILIGYDYNDGYRIWSSSEHRLIRSRDVIFDEEPLKQIEGPPSKLDTDNEDDDEGCPMKKIHPLDIADQQEIRNEVDEDVQPQIEQEIEQDSADQPDDDAARDNQDFQRVLRDRATLKKPIRFEDFVMSAVTDIEDLKEPETFKQAMNSQKKEKWIKAMQSEMDSLRENGTWTLEELPPGRKPIPCKWVYKLKMNPDGSIDRFKARLVVKGFTQRKGIDYDQTFSPVAKAGTLRALLSVAAEKNMLLMQFDVSTAFLYGYLNEEIYMKQPEGYDDKSGRVCRLRKSLYGLKQAPRCWNQRFANYLQKMGFKPSEADPCLFLKHPNLMVALYVDDGIVASTSEEDQLNFLEELKKEFKIVAKPATYYLGFEINKSPYQISVTQKAYLRKVLEKFGMSDCRPVSTPMVKDSTTRKPEEQDDQGETFPYRQAVGALMYLMVGTRPDIAYSVGVVSRTLENPKWSDWLKVKRIFRYLKGTSDMGLLFTGCDNTTQLETFSDADHGGDTTTGRSTSGVVSIFSNGAISWLSQRQASVAISTTEAEIVAASEAAKEMVWLKRLLKDMGVVSEKPALHVDNEAAIRLAQNPEFHRRTKHIQLRHFFVRELVTDEQIQILKVDTENQLADILTKPLPRGRFESLRNKLGVRSAAIQKTQESSKEGGC</sequence>
<accession>A0A6H5HR61</accession>
<evidence type="ECO:0000256" key="1">
    <source>
        <dbReference type="ARBA" id="ARBA00022750"/>
    </source>
</evidence>
<dbReference type="Pfam" id="PF25597">
    <property type="entry name" value="SH3_retrovirus"/>
    <property type="match status" value="1"/>
</dbReference>
<keyword evidence="1" id="KW-0645">Protease</keyword>
<dbReference type="SUPFAM" id="SSF56672">
    <property type="entry name" value="DNA/RNA polymerases"/>
    <property type="match status" value="1"/>
</dbReference>
<feature type="region of interest" description="Disordered" evidence="2">
    <location>
        <begin position="884"/>
        <end position="903"/>
    </location>
</feature>
<feature type="region of interest" description="Disordered" evidence="2">
    <location>
        <begin position="257"/>
        <end position="276"/>
    </location>
</feature>
<dbReference type="GO" id="GO:0004190">
    <property type="term" value="F:aspartic-type endopeptidase activity"/>
    <property type="evidence" value="ECO:0007669"/>
    <property type="project" value="UniProtKB-KW"/>
</dbReference>
<evidence type="ECO:0000256" key="2">
    <source>
        <dbReference type="SAM" id="MobiDB-lite"/>
    </source>
</evidence>
<dbReference type="Pfam" id="PF07727">
    <property type="entry name" value="RVT_2"/>
    <property type="match status" value="1"/>
</dbReference>
<organism evidence="4 5">
    <name type="scientific">Nesidiocoris tenuis</name>
    <dbReference type="NCBI Taxonomy" id="355587"/>
    <lineage>
        <taxon>Eukaryota</taxon>
        <taxon>Metazoa</taxon>
        <taxon>Ecdysozoa</taxon>
        <taxon>Arthropoda</taxon>
        <taxon>Hexapoda</taxon>
        <taxon>Insecta</taxon>
        <taxon>Pterygota</taxon>
        <taxon>Neoptera</taxon>
        <taxon>Paraneoptera</taxon>
        <taxon>Hemiptera</taxon>
        <taxon>Heteroptera</taxon>
        <taxon>Panheteroptera</taxon>
        <taxon>Cimicomorpha</taxon>
        <taxon>Miridae</taxon>
        <taxon>Dicyphina</taxon>
        <taxon>Nesidiocoris</taxon>
    </lineage>
</organism>
<dbReference type="PANTHER" id="PTHR11439">
    <property type="entry name" value="GAG-POL-RELATED RETROTRANSPOSON"/>
    <property type="match status" value="1"/>
</dbReference>
<dbReference type="InterPro" id="IPR036397">
    <property type="entry name" value="RNaseH_sf"/>
</dbReference>
<dbReference type="InterPro" id="IPR043502">
    <property type="entry name" value="DNA/RNA_pol_sf"/>
</dbReference>
<protein>
    <recommendedName>
        <fullName evidence="3">Integrase catalytic domain-containing protein</fullName>
    </recommendedName>
</protein>
<keyword evidence="1" id="KW-0064">Aspartyl protease</keyword>
<keyword evidence="1" id="KW-0378">Hydrolase</keyword>
<dbReference type="Pfam" id="PF22936">
    <property type="entry name" value="Pol_BBD"/>
    <property type="match status" value="1"/>
</dbReference>
<feature type="compositionally biased region" description="Polar residues" evidence="2">
    <location>
        <begin position="266"/>
        <end position="276"/>
    </location>
</feature>
<dbReference type="InterPro" id="IPR001584">
    <property type="entry name" value="Integrase_cat-core"/>
</dbReference>
<dbReference type="PROSITE" id="PS50994">
    <property type="entry name" value="INTEGRASE"/>
    <property type="match status" value="1"/>
</dbReference>
<evidence type="ECO:0000313" key="4">
    <source>
        <dbReference type="EMBL" id="CAB0017264.1"/>
    </source>
</evidence>
<name>A0A6H5HR61_9HEMI</name>
<dbReference type="CDD" id="cd09272">
    <property type="entry name" value="RNase_HI_RT_Ty1"/>
    <property type="match status" value="1"/>
</dbReference>